<dbReference type="PIRSF" id="PIRSF005917">
    <property type="entry name" value="MTase_YraL"/>
    <property type="match status" value="1"/>
</dbReference>
<dbReference type="EMBL" id="FLQY01000363">
    <property type="protein sequence ID" value="SBT10628.1"/>
    <property type="molecule type" value="Genomic_DNA"/>
</dbReference>
<dbReference type="AlphaFoldDB" id="A0A1A8Y2K9"/>
<evidence type="ECO:0000313" key="2">
    <source>
        <dbReference type="Proteomes" id="UP000199600"/>
    </source>
</evidence>
<keyword evidence="1" id="KW-0489">Methyltransferase</keyword>
<dbReference type="SUPFAM" id="SSF53790">
    <property type="entry name" value="Tetrapyrrole methylase"/>
    <property type="match status" value="1"/>
</dbReference>
<dbReference type="PANTHER" id="PTHR46111">
    <property type="entry name" value="RIBOSOMAL RNA SMALL SUBUNIT METHYLTRANSFERASE I"/>
    <property type="match status" value="1"/>
</dbReference>
<dbReference type="PANTHER" id="PTHR46111:SF2">
    <property type="entry name" value="SAM-DEPENDENT METHYLTRANSFERASE"/>
    <property type="match status" value="1"/>
</dbReference>
<keyword evidence="2" id="KW-1185">Reference proteome</keyword>
<sequence length="236" mass="25636">MEKGRLYLVPVPLGPVAAESVLPAPVLDCARKLKHFVAESAKSARAMLKSLPSDYPLQLIEIRELNEHTSLNALPDLLAPLLAGMDVGLISEAGCPAVADPGANLVALAHREGIQVIPMIGPSSILLALMGSGLSGQHFAFHGYLPTNQDQRQKRLRELEKDSRQGGKTQIFIETPYRNCQMLETLISVCAQNTKICVATDLTLGSESILTRTPAEWRRQGVPSVNRRPTVFLIQA</sequence>
<proteinExistence type="predicted"/>
<reference evidence="1 2" key="1">
    <citation type="submission" date="2016-06" db="EMBL/GenBank/DDBJ databases">
        <authorList>
            <person name="Kjaerup R.B."/>
            <person name="Dalgaard T.S."/>
            <person name="Juul-Madsen H.R."/>
        </authorList>
    </citation>
    <scope>NUCLEOTIDE SEQUENCE [LARGE SCALE GENOMIC DNA]</scope>
    <source>
        <strain evidence="1">2</strain>
    </source>
</reference>
<gene>
    <name evidence="1" type="ORF">PROAA_600001</name>
</gene>
<dbReference type="Gene3D" id="3.30.950.10">
    <property type="entry name" value="Methyltransferase, Cobalt-precorrin-4 Transmethylase, Domain 2"/>
    <property type="match status" value="1"/>
</dbReference>
<dbReference type="Proteomes" id="UP000199600">
    <property type="component" value="Unassembled WGS sequence"/>
</dbReference>
<dbReference type="Gene3D" id="3.40.1010.10">
    <property type="entry name" value="Cobalt-precorrin-4 Transmethylase, Domain 1"/>
    <property type="match status" value="1"/>
</dbReference>
<name>A0A1A8Y2K9_9RHOO</name>
<protein>
    <submittedName>
        <fullName evidence="1">Uroporphyrin-III C/tetrapyrrole (Corrin/Porphyrin) methyltransferase</fullName>
    </submittedName>
</protein>
<dbReference type="InterPro" id="IPR035996">
    <property type="entry name" value="4pyrrol_Methylase_sf"/>
</dbReference>
<dbReference type="InterPro" id="IPR014777">
    <property type="entry name" value="4pyrrole_Mease_sub1"/>
</dbReference>
<organism evidence="1 2">
    <name type="scientific">Candidatus Propionivibrio aalborgensis</name>
    <dbReference type="NCBI Taxonomy" id="1860101"/>
    <lineage>
        <taxon>Bacteria</taxon>
        <taxon>Pseudomonadati</taxon>
        <taxon>Pseudomonadota</taxon>
        <taxon>Betaproteobacteria</taxon>
        <taxon>Rhodocyclales</taxon>
        <taxon>Rhodocyclaceae</taxon>
        <taxon>Propionivibrio</taxon>
    </lineage>
</organism>
<keyword evidence="1" id="KW-0808">Transferase</keyword>
<dbReference type="GO" id="GO:0032259">
    <property type="term" value="P:methylation"/>
    <property type="evidence" value="ECO:0007669"/>
    <property type="project" value="UniProtKB-KW"/>
</dbReference>
<dbReference type="GO" id="GO:0008168">
    <property type="term" value="F:methyltransferase activity"/>
    <property type="evidence" value="ECO:0007669"/>
    <property type="project" value="UniProtKB-KW"/>
</dbReference>
<dbReference type="CDD" id="cd11649">
    <property type="entry name" value="RsmI_like"/>
    <property type="match status" value="1"/>
</dbReference>
<dbReference type="InterPro" id="IPR014776">
    <property type="entry name" value="4pyrrole_Mease_sub2"/>
</dbReference>
<evidence type="ECO:0000313" key="1">
    <source>
        <dbReference type="EMBL" id="SBT10628.1"/>
    </source>
</evidence>
<accession>A0A1A8Y2K9</accession>
<dbReference type="InterPro" id="IPR008189">
    <property type="entry name" value="rRNA_ssu_MeTfrase_I"/>
</dbReference>